<dbReference type="GO" id="GO:0005096">
    <property type="term" value="F:GTPase activator activity"/>
    <property type="evidence" value="ECO:0007669"/>
    <property type="project" value="UniProtKB-KW"/>
</dbReference>
<dbReference type="PANTHER" id="PTHR12472">
    <property type="entry name" value="RAB3-GAP REGULATORY DOMAIN"/>
    <property type="match status" value="1"/>
</dbReference>
<dbReference type="InterPro" id="IPR032839">
    <property type="entry name" value="RAB3GAP_N"/>
</dbReference>
<comment type="subcellular location">
    <subcellularLocation>
        <location evidence="1">Cytoplasm</location>
    </subcellularLocation>
</comment>
<organism evidence="7">
    <name type="scientific">Diabrotica virgifera virgifera</name>
    <name type="common">western corn rootworm</name>
    <dbReference type="NCBI Taxonomy" id="50390"/>
    <lineage>
        <taxon>Eukaryota</taxon>
        <taxon>Metazoa</taxon>
        <taxon>Ecdysozoa</taxon>
        <taxon>Arthropoda</taxon>
        <taxon>Hexapoda</taxon>
        <taxon>Insecta</taxon>
        <taxon>Pterygota</taxon>
        <taxon>Neoptera</taxon>
        <taxon>Endopterygota</taxon>
        <taxon>Coleoptera</taxon>
        <taxon>Polyphaga</taxon>
        <taxon>Cucujiformia</taxon>
        <taxon>Chrysomeloidea</taxon>
        <taxon>Chrysomelidae</taxon>
        <taxon>Galerucinae</taxon>
        <taxon>Diabroticina</taxon>
        <taxon>Diabroticites</taxon>
        <taxon>Diabrotica</taxon>
    </lineage>
</organism>
<proteinExistence type="inferred from homology"/>
<protein>
    <submittedName>
        <fullName evidence="7">Rab3 GTPase-activating protein non-catalytic subunit isoform X1</fullName>
    </submittedName>
</protein>
<dbReference type="PANTHER" id="PTHR12472:SF0">
    <property type="entry name" value="RAB3 GTPASE-ACTIVATING PROTEIN NON-CATALYTIC SUBUNIT"/>
    <property type="match status" value="1"/>
</dbReference>
<dbReference type="GO" id="GO:0005737">
    <property type="term" value="C:cytoplasm"/>
    <property type="evidence" value="ECO:0007669"/>
    <property type="project" value="UniProtKB-SubCell"/>
</dbReference>
<evidence type="ECO:0000313" key="7">
    <source>
        <dbReference type="RefSeq" id="XP_028137857.1"/>
    </source>
</evidence>
<keyword evidence="3" id="KW-0343">GTPase activation</keyword>
<sequence length="1290" mass="145731">MSCEIRVTACIQEINKIRKCLFPTDDQRGTDSWLQSCKISACPTGDLFVIANERKLVVLTPKWDPQSSLNLFQVSYSGPIHDYDKVKAVLCLPVVGQNGNTSLGPEWTCIVIGFDSGHVRFYSENCELLFEEQFHAENITTIKCRSQHNPRPDLSPYLHPEEIYVQYQSNVCVLNGIQLMQTLRSCRNQPKNQDIPSLVPKKWGFQDQSVINDSVVVGLNLSNTFDHLLTASTCGGFHSKYRAVPPNNTLVVAAGSKPFLGYHYALEGGGQPVLSDVAKAVANKLKSTLPSWLTGNKFVQEKQVSVAVQPADAMGCRFGLCDLRRTSSEIILSPDHKLAAVCDSLGRILLIDTFKGIVLRMFKGYRDAQCAFIQVADERKSKHRLGNKVAHFLVIYSPKKGTLEIFSVQQGTRISIFTASKHSRLLYINYGLVGFSTTSKSKFICQYTTLFIDNDGQVKEFSVPFHFALAEKNNKRARDIHLYKKFRHLIKSESVDNDRLLNEALNTCTELKTVEGKTQMVEMLLGNKHVPPEVSLCCVQYFVNELEGEESLNLKILCQNASLLLELFVFITNPVDIEAENGNESHNEFSLNIDVKEMKNLQKLLDLSIVNDNVKLPEVHVKFTDGSKFSPSEFISVFDCSKPDIVSLKPNLDDDLKFKASEIIFKPYISGKMKNISELQTKLTNLKISTKNLFDLLVNYWVNRSLHINLNLEKEIQKLADVIYAFVKISKEDVNPEYGDISKFWCQIRDVLANSARPFPALMAAILCKNVAHKFEMEVQLAESGTSLDDMDMEVLSQENVAWSLLIGKLEDISLLNIIMSTKPPAVENSLPKLKPEEVHISLKYVLQKGKGSVSELVAQWLTSVGVDPQYILSNEEQDRNNESDKEITEVNAGNPVAEVKLFQHLSLLRRQFPYSVEANCILTNMSWEYATAWQKDMQNLNFLQAAISCLNCVTNIHMKQGLYQLLWNTHLKIVSESACKLINKVGKLPKERLCRQDTGLTDYQMSVFLSLSTEFLDSFMETVKDTDNIPKPVLNYENIWDNGGKPLVELAVQQKIVNFELLHLHYQLSLILLMITTFSIKHTKPINNLFEASVVNLFFTDLQKKVQISCNRSDIRLNFSRTQFLFKIISATLETITVNESGKIYFTDHVNWMAKCINLGKLWNLDVDELRRYQIVQLYSNGYDSIAQELVPAVNEAKELGKCLLNVAAKRLSQFLVSSPQLSENIGALSTVLTNYMETLTEEWCAPSALKDITLLATHTIHCLTEEDSEYKLASLLLESCKTLEDLQS</sequence>
<dbReference type="KEGG" id="dvv:114332281"/>
<dbReference type="FunCoup" id="A0A6P7FSV4">
    <property type="interactions" value="1358"/>
</dbReference>
<dbReference type="OrthoDB" id="2019917at2759"/>
<evidence type="ECO:0000259" key="6">
    <source>
        <dbReference type="Pfam" id="PF14656"/>
    </source>
</evidence>
<dbReference type="InParanoid" id="A0A6P7FSV4"/>
<dbReference type="InterPro" id="IPR029257">
    <property type="entry name" value="RAB3GAP2_C"/>
</dbReference>
<dbReference type="InterPro" id="IPR026059">
    <property type="entry name" value="Rab3GAP2"/>
</dbReference>
<evidence type="ECO:0000256" key="2">
    <source>
        <dbReference type="ARBA" id="ARBA00008153"/>
    </source>
</evidence>
<evidence type="ECO:0000259" key="5">
    <source>
        <dbReference type="Pfam" id="PF14655"/>
    </source>
</evidence>
<evidence type="ECO:0000256" key="4">
    <source>
        <dbReference type="ARBA" id="ARBA00022490"/>
    </source>
</evidence>
<accession>A0A6P7FSV4</accession>
<gene>
    <name evidence="7" type="primary">LOC114332281</name>
</gene>
<feature type="domain" description="Rab3GAP regulatory subunit C-terminal" evidence="6">
    <location>
        <begin position="693"/>
        <end position="1266"/>
    </location>
</feature>
<comment type="similarity">
    <text evidence="2">Belongs to the Rab3-GAP regulatory subunit family.</text>
</comment>
<dbReference type="RefSeq" id="XP_028137857.1">
    <property type="nucleotide sequence ID" value="XM_028282056.1"/>
</dbReference>
<keyword evidence="4" id="KW-0963">Cytoplasm</keyword>
<evidence type="ECO:0000256" key="1">
    <source>
        <dbReference type="ARBA" id="ARBA00004496"/>
    </source>
</evidence>
<name>A0A6P7FSV4_DIAVI</name>
<feature type="domain" description="Rab3-GAP regulatory subunit N-terminal" evidence="5">
    <location>
        <begin position="33"/>
        <end position="426"/>
    </location>
</feature>
<reference evidence="7" key="1">
    <citation type="submission" date="2025-08" db="UniProtKB">
        <authorList>
            <consortium name="RefSeq"/>
        </authorList>
    </citation>
    <scope>IDENTIFICATION</scope>
    <source>
        <tissue evidence="7">Whole insect</tissue>
    </source>
</reference>
<dbReference type="Pfam" id="PF14655">
    <property type="entry name" value="RAB3GAP2_N"/>
    <property type="match status" value="1"/>
</dbReference>
<dbReference type="Pfam" id="PF14656">
    <property type="entry name" value="RAB3GAP2_C"/>
    <property type="match status" value="1"/>
</dbReference>
<evidence type="ECO:0000256" key="3">
    <source>
        <dbReference type="ARBA" id="ARBA00022468"/>
    </source>
</evidence>